<name>A0A1F6ED63_9BACT</name>
<evidence type="ECO:0000313" key="2">
    <source>
        <dbReference type="Proteomes" id="UP000176689"/>
    </source>
</evidence>
<reference evidence="1 2" key="1">
    <citation type="journal article" date="2016" name="Nat. Commun.">
        <title>Thousands of microbial genomes shed light on interconnected biogeochemical processes in an aquifer system.</title>
        <authorList>
            <person name="Anantharaman K."/>
            <person name="Brown C.T."/>
            <person name="Hug L.A."/>
            <person name="Sharon I."/>
            <person name="Castelle C.J."/>
            <person name="Probst A.J."/>
            <person name="Thomas B.C."/>
            <person name="Singh A."/>
            <person name="Wilkins M.J."/>
            <person name="Karaoz U."/>
            <person name="Brodie E.L."/>
            <person name="Williams K.H."/>
            <person name="Hubbard S.S."/>
            <person name="Banfield J.F."/>
        </authorList>
    </citation>
    <scope>NUCLEOTIDE SEQUENCE [LARGE SCALE GENOMIC DNA]</scope>
</reference>
<evidence type="ECO:0000313" key="1">
    <source>
        <dbReference type="EMBL" id="OGG71142.1"/>
    </source>
</evidence>
<comment type="caution">
    <text evidence="1">The sequence shown here is derived from an EMBL/GenBank/DDBJ whole genome shotgun (WGS) entry which is preliminary data.</text>
</comment>
<organism evidence="1 2">
    <name type="scientific">Candidatus Kaiserbacteria bacterium RIFCSPHIGHO2_12_FULL_53_13</name>
    <dbReference type="NCBI Taxonomy" id="1798502"/>
    <lineage>
        <taxon>Bacteria</taxon>
        <taxon>Candidatus Kaiseribacteriota</taxon>
    </lineage>
</organism>
<proteinExistence type="predicted"/>
<dbReference type="Proteomes" id="UP000176689">
    <property type="component" value="Unassembled WGS sequence"/>
</dbReference>
<sequence>MIKPRRGKTQSKKTVVVAVHDAGGAEIIAAFVRKHRKRTRFSVYAGGPALAVFKREKLFFKRAPRTRKGMARILKNSKNIAYALIGTGWMTMVEINACIEAKRAGIKAYMYLDSWMNYRGRFGYPNHGWQKRLPDEFWVGDPFALVLARKAFSQIRVRMVPNQYFVNVKKRYQALSKKHAPRNAILFLSTPGAEARNILAELLKHVSLMEKPPIMRIRFHPADSRKRYDALAERYRRDMRIEVSQEKDIVEDIVRARVAIGAETMALAVTALVGVKAICVAPPREKPLLPFPKMVRATGMKAALRMLNLS</sequence>
<dbReference type="EMBL" id="MFLP01000014">
    <property type="protein sequence ID" value="OGG71142.1"/>
    <property type="molecule type" value="Genomic_DNA"/>
</dbReference>
<protein>
    <recommendedName>
        <fullName evidence="3">Lipid-A-disaccharide synthase</fullName>
    </recommendedName>
</protein>
<gene>
    <name evidence="1" type="ORF">A3F27_02260</name>
</gene>
<dbReference type="AlphaFoldDB" id="A0A1F6ED63"/>
<evidence type="ECO:0008006" key="3">
    <source>
        <dbReference type="Google" id="ProtNLM"/>
    </source>
</evidence>
<accession>A0A1F6ED63</accession>